<dbReference type="GO" id="GO:0008658">
    <property type="term" value="F:penicillin binding"/>
    <property type="evidence" value="ECO:0007669"/>
    <property type="project" value="InterPro"/>
</dbReference>
<dbReference type="RefSeq" id="WP_211939958.1">
    <property type="nucleotide sequence ID" value="NZ_CP073078.1"/>
</dbReference>
<proteinExistence type="predicted"/>
<reference evidence="2" key="1">
    <citation type="submission" date="2021-04" db="EMBL/GenBank/DDBJ databases">
        <title>The complete genome sequence of Caulobacter sp. S6.</title>
        <authorList>
            <person name="Tang Y."/>
            <person name="Ouyang W."/>
            <person name="Liu Q."/>
            <person name="Huang B."/>
            <person name="Guo Z."/>
            <person name="Lei P."/>
        </authorList>
    </citation>
    <scope>NUCLEOTIDE SEQUENCE</scope>
    <source>
        <strain evidence="2">S6</strain>
    </source>
</reference>
<dbReference type="EMBL" id="CP073078">
    <property type="protein sequence ID" value="QUD89907.1"/>
    <property type="molecule type" value="Genomic_DNA"/>
</dbReference>
<gene>
    <name evidence="2" type="ORF">KCG34_08595</name>
</gene>
<organism evidence="2 3">
    <name type="scientific">Phenylobacterium montanum</name>
    <dbReference type="NCBI Taxonomy" id="2823693"/>
    <lineage>
        <taxon>Bacteria</taxon>
        <taxon>Pseudomonadati</taxon>
        <taxon>Pseudomonadota</taxon>
        <taxon>Alphaproteobacteria</taxon>
        <taxon>Caulobacterales</taxon>
        <taxon>Caulobacteraceae</taxon>
        <taxon>Phenylobacterium</taxon>
    </lineage>
</organism>
<accession>A0A975G3M8</accession>
<dbReference type="Gene3D" id="3.40.710.10">
    <property type="entry name" value="DD-peptidase/beta-lactamase superfamily"/>
    <property type="match status" value="1"/>
</dbReference>
<evidence type="ECO:0000259" key="1">
    <source>
        <dbReference type="Pfam" id="PF00905"/>
    </source>
</evidence>
<sequence length="296" mass="31716">MRRIGVVALAVLSLVTACQRKPAPAGGRPGGGGGHQGIDVNRLNSLIDSQIGGLNTCVLLIDTKSGIERYHYGDAQICMAQLPPCATFDIANALIGLDQGAVTPATVYKWDGSPQPVGLWQRDADLSQAFKLQIGWWFQRLAGAVGHDRYVERLRAFDYGSHDPAGMANAFWQGPQAGGFLTITPTQQVGFIRRFYAGQLPVRPESLAAVQALTWDETRSEAKGGKTVINDRATSCASIQDGSRRVGWWVGRVQSPADDLSFVAAIEGPGAPPGLEIERRLKDIFSQAGVLPPVSP</sequence>
<dbReference type="PROSITE" id="PS51257">
    <property type="entry name" value="PROKAR_LIPOPROTEIN"/>
    <property type="match status" value="1"/>
</dbReference>
<dbReference type="KEGG" id="caul:KCG34_08595"/>
<dbReference type="Proteomes" id="UP000676409">
    <property type="component" value="Chromosome"/>
</dbReference>
<evidence type="ECO:0000313" key="3">
    <source>
        <dbReference type="Proteomes" id="UP000676409"/>
    </source>
</evidence>
<name>A0A975G3M8_9CAUL</name>
<keyword evidence="3" id="KW-1185">Reference proteome</keyword>
<evidence type="ECO:0000313" key="2">
    <source>
        <dbReference type="EMBL" id="QUD89907.1"/>
    </source>
</evidence>
<dbReference type="InterPro" id="IPR001460">
    <property type="entry name" value="PCN-bd_Tpept"/>
</dbReference>
<feature type="domain" description="Penicillin-binding protein transpeptidase" evidence="1">
    <location>
        <begin position="58"/>
        <end position="270"/>
    </location>
</feature>
<dbReference type="InterPro" id="IPR012338">
    <property type="entry name" value="Beta-lactam/transpept-like"/>
</dbReference>
<protein>
    <submittedName>
        <fullName evidence="2">Class D beta-lactamase</fullName>
    </submittedName>
</protein>
<dbReference type="Pfam" id="PF00905">
    <property type="entry name" value="Transpeptidase"/>
    <property type="match status" value="1"/>
</dbReference>
<dbReference type="AlphaFoldDB" id="A0A975G3M8"/>
<dbReference type="SUPFAM" id="SSF56601">
    <property type="entry name" value="beta-lactamase/transpeptidase-like"/>
    <property type="match status" value="1"/>
</dbReference>